<organism evidence="1 2">
    <name type="scientific">Punica granatum</name>
    <name type="common">Pomegranate</name>
    <dbReference type="NCBI Taxonomy" id="22663"/>
    <lineage>
        <taxon>Eukaryota</taxon>
        <taxon>Viridiplantae</taxon>
        <taxon>Streptophyta</taxon>
        <taxon>Embryophyta</taxon>
        <taxon>Tracheophyta</taxon>
        <taxon>Spermatophyta</taxon>
        <taxon>Magnoliopsida</taxon>
        <taxon>eudicotyledons</taxon>
        <taxon>Gunneridae</taxon>
        <taxon>Pentapetalae</taxon>
        <taxon>rosids</taxon>
        <taxon>malvids</taxon>
        <taxon>Myrtales</taxon>
        <taxon>Lythraceae</taxon>
        <taxon>Punica</taxon>
    </lineage>
</organism>
<comment type="caution">
    <text evidence="1">The sequence shown here is derived from an EMBL/GenBank/DDBJ whole genome shotgun (WGS) entry which is preliminary data.</text>
</comment>
<proteinExistence type="predicted"/>
<evidence type="ECO:0000313" key="1">
    <source>
        <dbReference type="EMBL" id="OWM65585.1"/>
    </source>
</evidence>
<name>A0A218VYL3_PUNGR</name>
<protein>
    <submittedName>
        <fullName evidence="1">Uncharacterized protein</fullName>
    </submittedName>
</protein>
<accession>A0A218VYL3</accession>
<dbReference type="EMBL" id="MTKT01005599">
    <property type="protein sequence ID" value="OWM65585.1"/>
    <property type="molecule type" value="Genomic_DNA"/>
</dbReference>
<gene>
    <name evidence="1" type="ORF">CDL15_Pgr010121</name>
</gene>
<dbReference type="Proteomes" id="UP000197138">
    <property type="component" value="Unassembled WGS sequence"/>
</dbReference>
<sequence length="72" mass="8285">MVVGKSSEYLARRYVPFDKAAITKQCKSASQVKVEPCAKATSWKKVEFEDSRMLEPWPMVIEDVQMRMSNGR</sequence>
<dbReference type="AlphaFoldDB" id="A0A218VYL3"/>
<reference evidence="2" key="1">
    <citation type="journal article" date="2017" name="Plant J.">
        <title>The pomegranate (Punica granatum L.) genome and the genomics of punicalagin biosynthesis.</title>
        <authorList>
            <person name="Qin G."/>
            <person name="Xu C."/>
            <person name="Ming R."/>
            <person name="Tang H."/>
            <person name="Guyot R."/>
            <person name="Kramer E.M."/>
            <person name="Hu Y."/>
            <person name="Yi X."/>
            <person name="Qi Y."/>
            <person name="Xu X."/>
            <person name="Gao Z."/>
            <person name="Pan H."/>
            <person name="Jian J."/>
            <person name="Tian Y."/>
            <person name="Yue Z."/>
            <person name="Xu Y."/>
        </authorList>
    </citation>
    <scope>NUCLEOTIDE SEQUENCE [LARGE SCALE GENOMIC DNA]</scope>
    <source>
        <strain evidence="2">cv. Dabenzi</strain>
    </source>
</reference>
<evidence type="ECO:0000313" key="2">
    <source>
        <dbReference type="Proteomes" id="UP000197138"/>
    </source>
</evidence>